<proteinExistence type="predicted"/>
<reference evidence="1" key="1">
    <citation type="submission" date="2023-11" db="EMBL/GenBank/DDBJ databases">
        <title>Gracilibacillus pellucida a moderately halophilic bacterium isolated from saline soil in Xinjiang province.</title>
        <authorList>
            <person name="Zhang Z."/>
            <person name="Tan F."/>
            <person name="Wang Y."/>
            <person name="Xia M."/>
        </authorList>
    </citation>
    <scope>NUCLEOTIDE SEQUENCE</scope>
    <source>
        <strain evidence="1">S3-1-1</strain>
    </source>
</reference>
<comment type="caution">
    <text evidence="1">The sequence shown here is derived from an EMBL/GenBank/DDBJ whole genome shotgun (WGS) entry which is preliminary data.</text>
</comment>
<organism evidence="1 2">
    <name type="scientific">Gracilibacillus pellucidus</name>
    <dbReference type="NCBI Taxonomy" id="3095368"/>
    <lineage>
        <taxon>Bacteria</taxon>
        <taxon>Bacillati</taxon>
        <taxon>Bacillota</taxon>
        <taxon>Bacilli</taxon>
        <taxon>Bacillales</taxon>
        <taxon>Bacillaceae</taxon>
        <taxon>Gracilibacillus</taxon>
    </lineage>
</organism>
<accession>A0ACC6M832</accession>
<protein>
    <submittedName>
        <fullName evidence="1">DUF4115 domain-containing protein</fullName>
    </submittedName>
</protein>
<evidence type="ECO:0000313" key="1">
    <source>
        <dbReference type="EMBL" id="MDX8047002.1"/>
    </source>
</evidence>
<name>A0ACC6M832_9BACI</name>
<keyword evidence="2" id="KW-1185">Reference proteome</keyword>
<dbReference type="Proteomes" id="UP001277972">
    <property type="component" value="Unassembled WGS sequence"/>
</dbReference>
<dbReference type="EMBL" id="JAWZSR010000008">
    <property type="protein sequence ID" value="MDX8047002.1"/>
    <property type="molecule type" value="Genomic_DNA"/>
</dbReference>
<gene>
    <name evidence="1" type="ORF">SH601_13490</name>
</gene>
<sequence>MGIGERLKEEREQKKLTLEDVQNLTKIQTRYLKAIEEERFEVMPGSFYVRAFIKEYATILDLDPEQLIEEFRHELPFDQEETVVRSRVRSSKKNKASAKAPAIFSFMPTIVVVLLIIGIVALVWLFRQNYFSGDEPNSAPVEDGENSAGESVQMPPAQSTTPDNDMVDDEAEEDETDEEQVEEEETEPNTEISLDSYANNESHYNLTTTEEEVQLVITTENANWLEVADENGNSLYEKTFKTDESPLELDISDVNELYLRFGEPQTISIAINDEELELSDEIGSTQVQRVWVELEKQ</sequence>
<evidence type="ECO:0000313" key="2">
    <source>
        <dbReference type="Proteomes" id="UP001277972"/>
    </source>
</evidence>